<feature type="transmembrane region" description="Helical" evidence="1">
    <location>
        <begin position="140"/>
        <end position="161"/>
    </location>
</feature>
<sequence>MSISLKDYATFQYMLARPSIASAVTSKCSSFVFYDGPKDDDKLEWSHNIICHGDINTFNYYICCLLLLPSHILGMSQWISAEDTSSKARKAGDELRRFRYSYYGGFLNVDTRHLCVDDRYGSNGGGDEQFRLVEYMECSISVWMLSHAMFVFGSAVVAYWIQKSGMFFSGDTTSLSSTVGIVYVGFHVLLACTGANTLFGAA</sequence>
<organism evidence="2">
    <name type="scientific">Skeletonema marinoi</name>
    <dbReference type="NCBI Taxonomy" id="267567"/>
    <lineage>
        <taxon>Eukaryota</taxon>
        <taxon>Sar</taxon>
        <taxon>Stramenopiles</taxon>
        <taxon>Ochrophyta</taxon>
        <taxon>Bacillariophyta</taxon>
        <taxon>Coscinodiscophyceae</taxon>
        <taxon>Thalassiosirophycidae</taxon>
        <taxon>Thalassiosirales</taxon>
        <taxon>Skeletonemataceae</taxon>
        <taxon>Skeletonema</taxon>
        <taxon>Skeletonema marinoi-dohrnii complex</taxon>
    </lineage>
</organism>
<evidence type="ECO:0000313" key="2">
    <source>
        <dbReference type="EMBL" id="CAD9607194.1"/>
    </source>
</evidence>
<evidence type="ECO:0000256" key="1">
    <source>
        <dbReference type="SAM" id="Phobius"/>
    </source>
</evidence>
<protein>
    <submittedName>
        <fullName evidence="2">Uncharacterized protein</fullName>
    </submittedName>
</protein>
<gene>
    <name evidence="2" type="ORF">SMAR0320_LOCUS12463</name>
</gene>
<keyword evidence="1" id="KW-0472">Membrane</keyword>
<proteinExistence type="predicted"/>
<keyword evidence="1" id="KW-1133">Transmembrane helix</keyword>
<reference evidence="2" key="1">
    <citation type="submission" date="2021-01" db="EMBL/GenBank/DDBJ databases">
        <authorList>
            <person name="Corre E."/>
            <person name="Pelletier E."/>
            <person name="Niang G."/>
            <person name="Scheremetjew M."/>
            <person name="Finn R."/>
            <person name="Kale V."/>
            <person name="Holt S."/>
            <person name="Cochrane G."/>
            <person name="Meng A."/>
            <person name="Brown T."/>
            <person name="Cohen L."/>
        </authorList>
    </citation>
    <scope>NUCLEOTIDE SEQUENCE</scope>
    <source>
        <strain evidence="2">SM1012Den-03</strain>
    </source>
</reference>
<dbReference type="AlphaFoldDB" id="A0A7S2LIF3"/>
<feature type="transmembrane region" description="Helical" evidence="1">
    <location>
        <begin position="181"/>
        <end position="201"/>
    </location>
</feature>
<name>A0A7S2LIF3_9STRA</name>
<dbReference type="EMBL" id="HBGZ01017362">
    <property type="protein sequence ID" value="CAD9607194.1"/>
    <property type="molecule type" value="Transcribed_RNA"/>
</dbReference>
<keyword evidence="1" id="KW-0812">Transmembrane</keyword>
<accession>A0A7S2LIF3</accession>